<proteinExistence type="inferred from homology"/>
<dbReference type="Pfam" id="PF01496">
    <property type="entry name" value="V_ATPase_I"/>
    <property type="match status" value="2"/>
</dbReference>
<evidence type="ECO:0000313" key="13">
    <source>
        <dbReference type="EMBL" id="ELZ09464.1"/>
    </source>
</evidence>
<dbReference type="PANTHER" id="PTHR11629">
    <property type="entry name" value="VACUOLAR PROTON ATPASES"/>
    <property type="match status" value="1"/>
</dbReference>
<comment type="similarity">
    <text evidence="2 10">Belongs to the V-ATPase 116 kDa subunit family.</text>
</comment>
<dbReference type="GO" id="GO:0016471">
    <property type="term" value="C:vacuolar proton-transporting V-type ATPase complex"/>
    <property type="evidence" value="ECO:0007669"/>
    <property type="project" value="TreeGrafter"/>
</dbReference>
<keyword evidence="5 10" id="KW-1133">Transmembrane helix</keyword>
<dbReference type="AlphaFoldDB" id="M0BIK4"/>
<dbReference type="PANTHER" id="PTHR11629:SF63">
    <property type="entry name" value="V-TYPE PROTON ATPASE SUBUNIT A"/>
    <property type="match status" value="1"/>
</dbReference>
<dbReference type="STRING" id="1227490.C479_11620"/>
<gene>
    <name evidence="13" type="ORF">C479_11620</name>
</gene>
<feature type="transmembrane region" description="Helical" evidence="10">
    <location>
        <begin position="700"/>
        <end position="725"/>
    </location>
</feature>
<dbReference type="EMBL" id="AOIQ01000017">
    <property type="protein sequence ID" value="ELZ09464.1"/>
    <property type="molecule type" value="Genomic_DNA"/>
</dbReference>
<feature type="transmembrane region" description="Helical" evidence="10">
    <location>
        <begin position="407"/>
        <end position="433"/>
    </location>
</feature>
<organism evidence="13 14">
    <name type="scientific">Halovivax asiaticus JCM 14624</name>
    <dbReference type="NCBI Taxonomy" id="1227490"/>
    <lineage>
        <taxon>Archaea</taxon>
        <taxon>Methanobacteriati</taxon>
        <taxon>Methanobacteriota</taxon>
        <taxon>Stenosarchaea group</taxon>
        <taxon>Halobacteria</taxon>
        <taxon>Halobacteriales</taxon>
        <taxon>Natrialbaceae</taxon>
        <taxon>Halovivax</taxon>
    </lineage>
</organism>
<feature type="compositionally biased region" description="Basic and acidic residues" evidence="12">
    <location>
        <begin position="315"/>
        <end position="340"/>
    </location>
</feature>
<feature type="coiled-coil region" evidence="11">
    <location>
        <begin position="215"/>
        <end position="242"/>
    </location>
</feature>
<dbReference type="Gene3D" id="3.30.70.2750">
    <property type="match status" value="1"/>
</dbReference>
<dbReference type="GO" id="GO:0046961">
    <property type="term" value="F:proton-transporting ATPase activity, rotational mechanism"/>
    <property type="evidence" value="ECO:0007669"/>
    <property type="project" value="InterPro"/>
</dbReference>
<comment type="function">
    <text evidence="8">Component of the A-type ATP synthase that produces ATP from ADP in the presence of a proton gradient across the membrane.</text>
</comment>
<keyword evidence="6 10" id="KW-0406">Ion transport</keyword>
<keyword evidence="4 10" id="KW-0812">Transmembrane</keyword>
<dbReference type="Gene3D" id="1.20.1460.20">
    <property type="match status" value="1"/>
</dbReference>
<feature type="region of interest" description="Disordered" evidence="12">
    <location>
        <begin position="315"/>
        <end position="377"/>
    </location>
</feature>
<comment type="caution">
    <text evidence="13">The sequence shown here is derived from an EMBL/GenBank/DDBJ whole genome shotgun (WGS) entry which is preliminary data.</text>
</comment>
<dbReference type="Gene3D" id="3.30.70.2170">
    <property type="match status" value="1"/>
</dbReference>
<evidence type="ECO:0000256" key="11">
    <source>
        <dbReference type="SAM" id="Coils"/>
    </source>
</evidence>
<dbReference type="PATRIC" id="fig|1227490.4.peg.2371"/>
<dbReference type="InterPro" id="IPR002490">
    <property type="entry name" value="V-ATPase_116kDa_su"/>
</dbReference>
<evidence type="ECO:0000256" key="1">
    <source>
        <dbReference type="ARBA" id="ARBA00004141"/>
    </source>
</evidence>
<reference evidence="13 14" key="1">
    <citation type="journal article" date="2014" name="PLoS Genet.">
        <title>Phylogenetically driven sequencing of extremely halophilic archaea reveals strategies for static and dynamic osmo-response.</title>
        <authorList>
            <person name="Becker E.A."/>
            <person name="Seitzer P.M."/>
            <person name="Tritt A."/>
            <person name="Larsen D."/>
            <person name="Krusor M."/>
            <person name="Yao A.I."/>
            <person name="Wu D."/>
            <person name="Madern D."/>
            <person name="Eisen J.A."/>
            <person name="Darling A.E."/>
            <person name="Facciotti M.T."/>
        </authorList>
    </citation>
    <scope>NUCLEOTIDE SEQUENCE [LARGE SCALE GENOMIC DNA]</scope>
    <source>
        <strain evidence="13 14">JCM 14624</strain>
    </source>
</reference>
<accession>M0BIK4</accession>
<feature type="transmembrane region" description="Helical" evidence="10">
    <location>
        <begin position="602"/>
        <end position="620"/>
    </location>
</feature>
<comment type="subcellular location">
    <subcellularLocation>
        <location evidence="1">Membrane</location>
        <topology evidence="1">Multi-pass membrane protein</topology>
    </subcellularLocation>
</comment>
<feature type="transmembrane region" description="Helical" evidence="10">
    <location>
        <begin position="641"/>
        <end position="666"/>
    </location>
</feature>
<keyword evidence="14" id="KW-1185">Reference proteome</keyword>
<evidence type="ECO:0000256" key="2">
    <source>
        <dbReference type="ARBA" id="ARBA00009904"/>
    </source>
</evidence>
<evidence type="ECO:0000256" key="10">
    <source>
        <dbReference type="RuleBase" id="RU361189"/>
    </source>
</evidence>
<evidence type="ECO:0000313" key="14">
    <source>
        <dbReference type="Proteomes" id="UP000011560"/>
    </source>
</evidence>
<evidence type="ECO:0000256" key="4">
    <source>
        <dbReference type="ARBA" id="ARBA00022692"/>
    </source>
</evidence>
<dbReference type="Proteomes" id="UP000011560">
    <property type="component" value="Unassembled WGS sequence"/>
</dbReference>
<feature type="transmembrane region" description="Helical" evidence="10">
    <location>
        <begin position="499"/>
        <end position="522"/>
    </location>
</feature>
<feature type="transmembrane region" description="Helical" evidence="10">
    <location>
        <begin position="534"/>
        <end position="552"/>
    </location>
</feature>
<name>M0BIK4_9EURY</name>
<feature type="transmembrane region" description="Helical" evidence="10">
    <location>
        <begin position="445"/>
        <end position="467"/>
    </location>
</feature>
<dbReference type="GO" id="GO:0007035">
    <property type="term" value="P:vacuolar acidification"/>
    <property type="evidence" value="ECO:0007669"/>
    <property type="project" value="TreeGrafter"/>
</dbReference>
<protein>
    <recommendedName>
        <fullName evidence="9 10">A-type ATP synthase subunit I</fullName>
    </recommendedName>
</protein>
<dbReference type="GO" id="GO:0051117">
    <property type="term" value="F:ATPase binding"/>
    <property type="evidence" value="ECO:0007669"/>
    <property type="project" value="TreeGrafter"/>
</dbReference>
<evidence type="ECO:0000256" key="7">
    <source>
        <dbReference type="ARBA" id="ARBA00023136"/>
    </source>
</evidence>
<evidence type="ECO:0000256" key="12">
    <source>
        <dbReference type="SAM" id="MobiDB-lite"/>
    </source>
</evidence>
<evidence type="ECO:0000256" key="5">
    <source>
        <dbReference type="ARBA" id="ARBA00022989"/>
    </source>
</evidence>
<sequence>MAKVSVTGARAVMPDVIETLHELGLVHLSDYDGSWDGFDNGDPIEGAEEASEKLVTVRALESTLDVTAEDVAPQSTLPDDWETKLADLRDRVNELDDEGSALRDERREVADRIDRLAPFAALGIDLDLLSGYESIDLVVGEGDRAEIEAELESAAEIRAFETFATDGVVAIAAAPATDDAPTEADTRGLVADALVSVEFTNYEVPDVDETPAAYLEDLETRRDELDRRLTEIETELADLATDRGPFLRRVERELTVDVDRAEAPLRFATTEHAFVAEGWIPAERFDAFEASLRNAAGESVEIEELEIADYEEHAHAHGDAHEVGDSDEKDRAETGDRETQSPESAAEEEPEPAKATDGGTTVSGASGAVTMDEDPPVVMDNLTPAKPFEMMVKMVGQPKYSELDPTFLVFLTYPIAFGFMIGDIGYGLLYMALGYGLWKGMDSSAGKALGTIGIWAGAFTAIFGYLYGELFGTHLSYLGIEGFPLMESLAKGLQSSEWALFWIVISLVFGLIHLNLGLLMGFVNELKHGLKAALYEKFSWILGMNGLFIWIFSHQDAGSFDHGVGFLPGDMTFGSMKPTFLAGATNEAVLYDYLGFAGFPELVGILGLIAMFVGLVMVGIGEGATGLVESPAWMFGHVLSYLRLTAVLLAKAGMAFAVNLLVWGGYSDGHGHTVFNLPTYDVSGYEMEFVGLIHLGDGPLISAIAIVAGILVLIFGHVLVLILGITSAGIQMLRLEWVEFYQKFYEGGGEEYEPFGRDVGQTAD</sequence>
<dbReference type="GO" id="GO:0033179">
    <property type="term" value="C:proton-transporting V-type ATPase, V0 domain"/>
    <property type="evidence" value="ECO:0007669"/>
    <property type="project" value="InterPro"/>
</dbReference>
<keyword evidence="7 10" id="KW-0472">Membrane</keyword>
<evidence type="ECO:0000256" key="9">
    <source>
        <dbReference type="ARBA" id="ARBA00068671"/>
    </source>
</evidence>
<keyword evidence="11" id="KW-0175">Coiled coil</keyword>
<evidence type="ECO:0000256" key="3">
    <source>
        <dbReference type="ARBA" id="ARBA00022448"/>
    </source>
</evidence>
<keyword evidence="3 10" id="KW-0813">Transport</keyword>
<evidence type="ECO:0000256" key="8">
    <source>
        <dbReference type="ARBA" id="ARBA00059506"/>
    </source>
</evidence>
<evidence type="ECO:0000256" key="6">
    <source>
        <dbReference type="ARBA" id="ARBA00023065"/>
    </source>
</evidence>